<keyword evidence="4" id="KW-1185">Reference proteome</keyword>
<dbReference type="InterPro" id="IPR011006">
    <property type="entry name" value="CheY-like_superfamily"/>
</dbReference>
<comment type="caution">
    <text evidence="3">The sequence shown here is derived from an EMBL/GenBank/DDBJ whole genome shotgun (WGS) entry which is preliminary data.</text>
</comment>
<dbReference type="EMBL" id="QWVT01000009">
    <property type="protein sequence ID" value="RID87505.1"/>
    <property type="molecule type" value="Genomic_DNA"/>
</dbReference>
<evidence type="ECO:0000259" key="2">
    <source>
        <dbReference type="PROSITE" id="PS50110"/>
    </source>
</evidence>
<evidence type="ECO:0000256" key="1">
    <source>
        <dbReference type="PROSITE-ProRule" id="PRU00169"/>
    </source>
</evidence>
<dbReference type="InterPro" id="IPR001789">
    <property type="entry name" value="Sig_transdc_resp-reg_receiver"/>
</dbReference>
<dbReference type="PROSITE" id="PS50110">
    <property type="entry name" value="RESPONSE_REGULATORY"/>
    <property type="match status" value="1"/>
</dbReference>
<dbReference type="PANTHER" id="PTHR43228:SF8">
    <property type="entry name" value="TRANSCRIPTIONAL REGULATORY PROTEIN GLNL"/>
    <property type="match status" value="1"/>
</dbReference>
<dbReference type="Pfam" id="PF00072">
    <property type="entry name" value="Response_reg"/>
    <property type="match status" value="1"/>
</dbReference>
<dbReference type="AlphaFoldDB" id="A0A398BBS9"/>
<reference evidence="3 4" key="1">
    <citation type="submission" date="2018-08" db="EMBL/GenBank/DDBJ databases">
        <title>Bacillus jemisoniae sp. nov., Bacillus chryseoplanitiae sp. nov., Bacillus resnikiae sp. nov., and Bacillus frankliniae sp. nov., isolated from Viking spacecraft and associated surfaces.</title>
        <authorList>
            <person name="Seuylemezian A."/>
            <person name="Vaishampayan P."/>
        </authorList>
    </citation>
    <scope>NUCLEOTIDE SEQUENCE [LARGE SCALE GENOMIC DNA]</scope>
    <source>
        <strain evidence="3 4">JJ-247</strain>
    </source>
</reference>
<dbReference type="SUPFAM" id="SSF52172">
    <property type="entry name" value="CheY-like"/>
    <property type="match status" value="1"/>
</dbReference>
<evidence type="ECO:0000313" key="3">
    <source>
        <dbReference type="EMBL" id="RID87505.1"/>
    </source>
</evidence>
<protein>
    <submittedName>
        <fullName evidence="3">Response regulator</fullName>
    </submittedName>
</protein>
<dbReference type="SMART" id="SM00448">
    <property type="entry name" value="REC"/>
    <property type="match status" value="1"/>
</dbReference>
<keyword evidence="1" id="KW-0597">Phosphoprotein</keyword>
<evidence type="ECO:0000313" key="4">
    <source>
        <dbReference type="Proteomes" id="UP000265816"/>
    </source>
</evidence>
<organism evidence="3 4">
    <name type="scientific">Mesobacillus zeae</name>
    <dbReference type="NCBI Taxonomy" id="1917180"/>
    <lineage>
        <taxon>Bacteria</taxon>
        <taxon>Bacillati</taxon>
        <taxon>Bacillota</taxon>
        <taxon>Bacilli</taxon>
        <taxon>Bacillales</taxon>
        <taxon>Bacillaceae</taxon>
        <taxon>Mesobacillus</taxon>
    </lineage>
</organism>
<proteinExistence type="predicted"/>
<dbReference type="Pfam" id="PF08664">
    <property type="entry name" value="YcbB"/>
    <property type="match status" value="1"/>
</dbReference>
<dbReference type="GO" id="GO:0000160">
    <property type="term" value="P:phosphorelay signal transduction system"/>
    <property type="evidence" value="ECO:0007669"/>
    <property type="project" value="InterPro"/>
</dbReference>
<dbReference type="RefSeq" id="WP_119111765.1">
    <property type="nucleotide sequence ID" value="NZ_CBCSEO010000007.1"/>
</dbReference>
<dbReference type="Proteomes" id="UP000265816">
    <property type="component" value="Unassembled WGS sequence"/>
</dbReference>
<dbReference type="Gene3D" id="3.40.50.2300">
    <property type="match status" value="1"/>
</dbReference>
<gene>
    <name evidence="3" type="ORF">D1970_04850</name>
</gene>
<sequence>MNFFIVDDSTAIRAMLSDIIESEKLGTVVGEATDGVEVTYEQLHNKEIDFLLIDLLMPERDGIETIREINPQFTGRIIMISQIVPKDMVAEAYLLGINHFITKPINKYEFISVIKNETKHYLQEKSLLKIQQSLLSLTHHHYEVNKAKILEPTPDSHLSILINSGKNLLMELGIVGENGYYELLEIIEYLFHKENNTESRFQFPSLKELFEKIAGEHCKASNREKICIKKEAKASEQRVRRAIQHALNNLASLGLTDYANPIFESYASSFFDFTQVRMKMLELEGKETNLAPLRLNIKKFIEALYIEAKKSMIE</sequence>
<feature type="domain" description="Response regulatory" evidence="2">
    <location>
        <begin position="2"/>
        <end position="118"/>
    </location>
</feature>
<dbReference type="InterPro" id="IPR013972">
    <property type="entry name" value="YcbB"/>
</dbReference>
<dbReference type="OrthoDB" id="1684633at2"/>
<dbReference type="InterPro" id="IPR052048">
    <property type="entry name" value="ST_Response_Regulator"/>
</dbReference>
<dbReference type="PANTHER" id="PTHR43228">
    <property type="entry name" value="TWO-COMPONENT RESPONSE REGULATOR"/>
    <property type="match status" value="1"/>
</dbReference>
<name>A0A398BBS9_9BACI</name>
<accession>A0A398BBS9</accession>
<feature type="modified residue" description="4-aspartylphosphate" evidence="1">
    <location>
        <position position="54"/>
    </location>
</feature>